<dbReference type="GO" id="GO:0020037">
    <property type="term" value="F:heme binding"/>
    <property type="evidence" value="ECO:0007669"/>
    <property type="project" value="UniProtKB-UniRule"/>
</dbReference>
<evidence type="ECO:0000256" key="3">
    <source>
        <dbReference type="ARBA" id="ARBA00023004"/>
    </source>
</evidence>
<protein>
    <recommendedName>
        <fullName evidence="6">Cytochrome b5 heme-binding domain-containing protein</fullName>
    </recommendedName>
</protein>
<dbReference type="PRINTS" id="PR00363">
    <property type="entry name" value="CYTOCHROMEB5"/>
</dbReference>
<feature type="compositionally biased region" description="Basic and acidic residues" evidence="5">
    <location>
        <begin position="48"/>
        <end position="59"/>
    </location>
</feature>
<dbReference type="GO" id="GO:0004128">
    <property type="term" value="F:cytochrome-b5 reductase activity, acting on NAD(P)H"/>
    <property type="evidence" value="ECO:0007669"/>
    <property type="project" value="TreeGrafter"/>
</dbReference>
<dbReference type="KEGG" id="sre:PTSG_09057"/>
<keyword evidence="3 4" id="KW-0408">Iron</keyword>
<dbReference type="Pfam" id="PF00173">
    <property type="entry name" value="Cyt-b5"/>
    <property type="match status" value="1"/>
</dbReference>
<gene>
    <name evidence="7" type="ORF">PTSG_09057</name>
</gene>
<dbReference type="InterPro" id="IPR051872">
    <property type="entry name" value="Cytochrome_b5/Flavoprotein_Rdt"/>
</dbReference>
<feature type="region of interest" description="Disordered" evidence="5">
    <location>
        <begin position="38"/>
        <end position="59"/>
    </location>
</feature>
<reference evidence="7" key="1">
    <citation type="submission" date="2009-08" db="EMBL/GenBank/DDBJ databases">
        <title>Annotation of Salpingoeca rosetta.</title>
        <authorList>
            <consortium name="The Broad Institute Genome Sequencing Platform"/>
            <person name="Russ C."/>
            <person name="Cuomo C."/>
            <person name="Burger G."/>
            <person name="Gray M.W."/>
            <person name="Holland P.W.H."/>
            <person name="King N."/>
            <person name="Lang F.B.F."/>
            <person name="Roger A.J."/>
            <person name="Ruiz-Trillo I."/>
            <person name="Young S.K."/>
            <person name="Zeng Q."/>
            <person name="Gargeya S."/>
            <person name="Alvarado L."/>
            <person name="Berlin A."/>
            <person name="Chapman S.B."/>
            <person name="Chen Z."/>
            <person name="Freedman E."/>
            <person name="Gellesch M."/>
            <person name="Goldberg J."/>
            <person name="Griggs A."/>
            <person name="Gujja S."/>
            <person name="Heilman E."/>
            <person name="Heiman D."/>
            <person name="Howarth C."/>
            <person name="Mehta T."/>
            <person name="Neiman D."/>
            <person name="Pearson M."/>
            <person name="Roberts A."/>
            <person name="Saif S."/>
            <person name="Shea T."/>
            <person name="Shenoy N."/>
            <person name="Sisk P."/>
            <person name="Stolte C."/>
            <person name="Sykes S."/>
            <person name="White J."/>
            <person name="Yandava C."/>
            <person name="Haas B."/>
            <person name="Nusbaum C."/>
            <person name="Birren B."/>
        </authorList>
    </citation>
    <scope>NUCLEOTIDE SEQUENCE [LARGE SCALE GENOMIC DNA]</scope>
    <source>
        <strain evidence="7">ATCC 50818</strain>
    </source>
</reference>
<evidence type="ECO:0000256" key="4">
    <source>
        <dbReference type="RuleBase" id="RU362121"/>
    </source>
</evidence>
<keyword evidence="2 4" id="KW-0479">Metal-binding</keyword>
<keyword evidence="8" id="KW-1185">Reference proteome</keyword>
<dbReference type="InterPro" id="IPR001199">
    <property type="entry name" value="Cyt_B5-like_heme/steroid-bd"/>
</dbReference>
<dbReference type="InterPro" id="IPR018506">
    <property type="entry name" value="Cyt_B5_heme-BS"/>
</dbReference>
<dbReference type="Gene3D" id="3.10.120.10">
    <property type="entry name" value="Cytochrome b5-like heme/steroid binding domain"/>
    <property type="match status" value="1"/>
</dbReference>
<dbReference type="GO" id="GO:0005737">
    <property type="term" value="C:cytoplasm"/>
    <property type="evidence" value="ECO:0007669"/>
    <property type="project" value="TreeGrafter"/>
</dbReference>
<dbReference type="OMA" id="GHSQLDW"/>
<dbReference type="InterPro" id="IPR036400">
    <property type="entry name" value="Cyt_B5-like_heme/steroid_sf"/>
</dbReference>
<evidence type="ECO:0000256" key="1">
    <source>
        <dbReference type="ARBA" id="ARBA00022617"/>
    </source>
</evidence>
<keyword evidence="1 4" id="KW-0349">Heme</keyword>
<dbReference type="eggNOG" id="KOG0536">
    <property type="taxonomic scope" value="Eukaryota"/>
</dbReference>
<dbReference type="RefSeq" id="XP_004989856.1">
    <property type="nucleotide sequence ID" value="XM_004989799.1"/>
</dbReference>
<dbReference type="InParanoid" id="F2UM31"/>
<comment type="similarity">
    <text evidence="4">Belongs to the cytochrome b5 family.</text>
</comment>
<proteinExistence type="inferred from homology"/>
<feature type="domain" description="Cytochrome b5 heme-binding" evidence="6">
    <location>
        <begin position="50"/>
        <end position="127"/>
    </location>
</feature>
<dbReference type="SUPFAM" id="SSF55856">
    <property type="entry name" value="Cytochrome b5-like heme/steroid binding domain"/>
    <property type="match status" value="1"/>
</dbReference>
<dbReference type="SMART" id="SM01117">
    <property type="entry name" value="Cyt-b5"/>
    <property type="match status" value="1"/>
</dbReference>
<dbReference type="STRING" id="946362.F2UM31"/>
<dbReference type="PROSITE" id="PS50255">
    <property type="entry name" value="CYTOCHROME_B5_2"/>
    <property type="match status" value="1"/>
</dbReference>
<evidence type="ECO:0000259" key="6">
    <source>
        <dbReference type="PROSITE" id="PS50255"/>
    </source>
</evidence>
<evidence type="ECO:0000313" key="7">
    <source>
        <dbReference type="EMBL" id="EGD78180.1"/>
    </source>
</evidence>
<dbReference type="GeneID" id="16070411"/>
<evidence type="ECO:0000313" key="8">
    <source>
        <dbReference type="Proteomes" id="UP000007799"/>
    </source>
</evidence>
<evidence type="ECO:0000256" key="2">
    <source>
        <dbReference type="ARBA" id="ARBA00022723"/>
    </source>
</evidence>
<dbReference type="FunFam" id="3.10.120.10:FF:000001">
    <property type="entry name" value="Cytochrome b5 reductase 4"/>
    <property type="match status" value="1"/>
</dbReference>
<organism evidence="8">
    <name type="scientific">Salpingoeca rosetta (strain ATCC 50818 / BSB-021)</name>
    <dbReference type="NCBI Taxonomy" id="946362"/>
    <lineage>
        <taxon>Eukaryota</taxon>
        <taxon>Choanoflagellata</taxon>
        <taxon>Craspedida</taxon>
        <taxon>Salpingoecidae</taxon>
        <taxon>Salpingoeca</taxon>
    </lineage>
</organism>
<dbReference type="PANTHER" id="PTHR46237:SF1">
    <property type="entry name" value="CYTOCHROME B5 REDUCTASE 4"/>
    <property type="match status" value="1"/>
</dbReference>
<dbReference type="Proteomes" id="UP000007799">
    <property type="component" value="Unassembled WGS sequence"/>
</dbReference>
<dbReference type="PROSITE" id="PS00191">
    <property type="entry name" value="CYTOCHROME_B5_1"/>
    <property type="match status" value="1"/>
</dbReference>
<sequence>MSSHLKPTMAKGAGAGRLQVALKPGHSLMDWVKLKNKKGPSLAGSRRQSREPITKEELAQHKGPEGEIWMAIRGYVFNVTPYLDFHPGGRAQLMKGAGKDATKLFDHYHPWVNVAGMLDNCCVGKLAP</sequence>
<dbReference type="GO" id="GO:0046872">
    <property type="term" value="F:metal ion binding"/>
    <property type="evidence" value="ECO:0007669"/>
    <property type="project" value="UniProtKB-UniRule"/>
</dbReference>
<dbReference type="EMBL" id="GL832981">
    <property type="protein sequence ID" value="EGD78180.1"/>
    <property type="molecule type" value="Genomic_DNA"/>
</dbReference>
<accession>F2UM31</accession>
<dbReference type="OrthoDB" id="432299at2759"/>
<evidence type="ECO:0000256" key="5">
    <source>
        <dbReference type="SAM" id="MobiDB-lite"/>
    </source>
</evidence>
<dbReference type="AlphaFoldDB" id="F2UM31"/>
<dbReference type="PANTHER" id="PTHR46237">
    <property type="entry name" value="CYTOCHROME B5 REDUCTASE 4 FAMILY MEMBER"/>
    <property type="match status" value="1"/>
</dbReference>
<name>F2UM31_SALR5</name>